<sequence>MPQFLFIDLPNFRIRDAHGHGVSLSYKQLGQIIAQYQYVRSGLRSIEYADLCASLVFAAGETDLWTSYTTSTTTAVAPPATSSSSSRGHGSGSRNSNSTAAAVAATAETTTMVHAEENMLLSYHQSFDSPGAYPIVDALLLSSKPCSNCLGYFVPPSPSGKVCKLPCAGIPSFKAKFTPRSDRTYTPVFYLASSLSQDPTVDYELWMQLGGLWAADFVAEVTLASSPDVARGQMYYLMMTQEHGGAAAAPWFALNGQETMTDAEVAEAISRQGVAATYWIGR</sequence>
<gene>
    <name evidence="2" type="ORF">PGQ11_003051</name>
</gene>
<evidence type="ECO:0000256" key="1">
    <source>
        <dbReference type="SAM" id="MobiDB-lite"/>
    </source>
</evidence>
<dbReference type="EMBL" id="JAPCWZ010000003">
    <property type="protein sequence ID" value="KAK8872537.1"/>
    <property type="molecule type" value="Genomic_DNA"/>
</dbReference>
<comment type="caution">
    <text evidence="2">The sequence shown here is derived from an EMBL/GenBank/DDBJ whole genome shotgun (WGS) entry which is preliminary data.</text>
</comment>
<accession>A0ABR2J4G4</accession>
<keyword evidence="3" id="KW-1185">Reference proteome</keyword>
<protein>
    <submittedName>
        <fullName evidence="2">Uncharacterized protein</fullName>
    </submittedName>
</protein>
<proteinExistence type="predicted"/>
<evidence type="ECO:0000313" key="2">
    <source>
        <dbReference type="EMBL" id="KAK8872537.1"/>
    </source>
</evidence>
<dbReference type="Proteomes" id="UP001390339">
    <property type="component" value="Unassembled WGS sequence"/>
</dbReference>
<reference evidence="2 3" key="1">
    <citation type="journal article" date="2024" name="IMA Fungus">
        <title>Apiospora arundinis, a panoply of carbohydrate-active enzymes and secondary metabolites.</title>
        <authorList>
            <person name="Sorensen T."/>
            <person name="Petersen C."/>
            <person name="Muurmann A.T."/>
            <person name="Christiansen J.V."/>
            <person name="Brundto M.L."/>
            <person name="Overgaard C.K."/>
            <person name="Boysen A.T."/>
            <person name="Wollenberg R.D."/>
            <person name="Larsen T.O."/>
            <person name="Sorensen J.L."/>
            <person name="Nielsen K.L."/>
            <person name="Sondergaard T.E."/>
        </authorList>
    </citation>
    <scope>NUCLEOTIDE SEQUENCE [LARGE SCALE GENOMIC DNA]</scope>
    <source>
        <strain evidence="2 3">AAU 773</strain>
    </source>
</reference>
<feature type="region of interest" description="Disordered" evidence="1">
    <location>
        <begin position="74"/>
        <end position="101"/>
    </location>
</feature>
<evidence type="ECO:0000313" key="3">
    <source>
        <dbReference type="Proteomes" id="UP001390339"/>
    </source>
</evidence>
<organism evidence="2 3">
    <name type="scientific">Apiospora arundinis</name>
    <dbReference type="NCBI Taxonomy" id="335852"/>
    <lineage>
        <taxon>Eukaryota</taxon>
        <taxon>Fungi</taxon>
        <taxon>Dikarya</taxon>
        <taxon>Ascomycota</taxon>
        <taxon>Pezizomycotina</taxon>
        <taxon>Sordariomycetes</taxon>
        <taxon>Xylariomycetidae</taxon>
        <taxon>Amphisphaeriales</taxon>
        <taxon>Apiosporaceae</taxon>
        <taxon>Apiospora</taxon>
    </lineage>
</organism>
<name>A0ABR2J4G4_9PEZI</name>